<evidence type="ECO:0000259" key="2">
    <source>
        <dbReference type="Pfam" id="PF01636"/>
    </source>
</evidence>
<feature type="region of interest" description="Disordered" evidence="1">
    <location>
        <begin position="1"/>
        <end position="21"/>
    </location>
</feature>
<dbReference type="PANTHER" id="PTHR21310">
    <property type="entry name" value="AMINOGLYCOSIDE PHOSPHOTRANSFERASE-RELATED-RELATED"/>
    <property type="match status" value="1"/>
</dbReference>
<accession>A0A9P4HGQ3</accession>
<dbReference type="EMBL" id="ML978169">
    <property type="protein sequence ID" value="KAF2032962.1"/>
    <property type="molecule type" value="Genomic_DNA"/>
</dbReference>
<dbReference type="SUPFAM" id="SSF56112">
    <property type="entry name" value="Protein kinase-like (PK-like)"/>
    <property type="match status" value="1"/>
</dbReference>
<dbReference type="InterPro" id="IPR051678">
    <property type="entry name" value="AGP_Transferase"/>
</dbReference>
<dbReference type="PANTHER" id="PTHR21310:SF51">
    <property type="entry name" value="AMINOGLYCOSIDE PHOSPHOTRANSFERASE DOMAIN-CONTAINING PROTEIN"/>
    <property type="match status" value="1"/>
</dbReference>
<proteinExistence type="predicted"/>
<dbReference type="InterPro" id="IPR011009">
    <property type="entry name" value="Kinase-like_dom_sf"/>
</dbReference>
<organism evidence="3 4">
    <name type="scientific">Setomelanomma holmii</name>
    <dbReference type="NCBI Taxonomy" id="210430"/>
    <lineage>
        <taxon>Eukaryota</taxon>
        <taxon>Fungi</taxon>
        <taxon>Dikarya</taxon>
        <taxon>Ascomycota</taxon>
        <taxon>Pezizomycotina</taxon>
        <taxon>Dothideomycetes</taxon>
        <taxon>Pleosporomycetidae</taxon>
        <taxon>Pleosporales</taxon>
        <taxon>Pleosporineae</taxon>
        <taxon>Phaeosphaeriaceae</taxon>
        <taxon>Setomelanomma</taxon>
    </lineage>
</organism>
<evidence type="ECO:0000313" key="4">
    <source>
        <dbReference type="Proteomes" id="UP000799777"/>
    </source>
</evidence>
<dbReference type="InterPro" id="IPR002575">
    <property type="entry name" value="Aminoglycoside_PTrfase"/>
</dbReference>
<dbReference type="OrthoDB" id="10003767at2759"/>
<dbReference type="Pfam" id="PF01636">
    <property type="entry name" value="APH"/>
    <property type="match status" value="1"/>
</dbReference>
<dbReference type="Gene3D" id="3.90.1200.10">
    <property type="match status" value="1"/>
</dbReference>
<feature type="compositionally biased region" description="Low complexity" evidence="1">
    <location>
        <begin position="126"/>
        <end position="138"/>
    </location>
</feature>
<comment type="caution">
    <text evidence="3">The sequence shown here is derived from an EMBL/GenBank/DDBJ whole genome shotgun (WGS) entry which is preliminary data.</text>
</comment>
<sequence>MGSGRELLPGDRRATLEIQQQSLPVSPYNGLETAGLPTAQTCSVDGEVPESHDILISAAKATEETTSDAHIHQIGEPVDESNPRNIQQISHVDQPYSQQKTPKGNRMLRILYKLKSKIRQKARNNSQPSVPAAEPSAPETEEEGDGTADDFRGAYVRTAQRGTYHFAVSIKTFSNKGVIEEFVVKDPGHGTLERWTTGDEQMLAREVETMQLVYATMHVPVPRIMAWSATLGNDLGLPYIIMRCVPGVPASHIWFHKSHNPSMADNTADYSSLETEKKHVWLYADDIFAIETLLPDSDGEYTTAQMELRGIHKFLNLVLALPVFQSEPNDFYVLQHDDLDLQNILTDENGNITGLIDWDGSLAVPHCIGPAAVPVFLRRDWYPRYSNRRLDITLSLAHYRKIYATAMVEAGNPVAMYTTKSMIYQAAFAAIYEGG</sequence>
<dbReference type="Proteomes" id="UP000799777">
    <property type="component" value="Unassembled WGS sequence"/>
</dbReference>
<evidence type="ECO:0000256" key="1">
    <source>
        <dbReference type="SAM" id="MobiDB-lite"/>
    </source>
</evidence>
<feature type="compositionally biased region" description="Acidic residues" evidence="1">
    <location>
        <begin position="139"/>
        <end position="148"/>
    </location>
</feature>
<dbReference type="AlphaFoldDB" id="A0A9P4HGQ3"/>
<name>A0A9P4HGQ3_9PLEO</name>
<reference evidence="3" key="1">
    <citation type="journal article" date="2020" name="Stud. Mycol.">
        <title>101 Dothideomycetes genomes: a test case for predicting lifestyles and emergence of pathogens.</title>
        <authorList>
            <person name="Haridas S."/>
            <person name="Albert R."/>
            <person name="Binder M."/>
            <person name="Bloem J."/>
            <person name="Labutti K."/>
            <person name="Salamov A."/>
            <person name="Andreopoulos B."/>
            <person name="Baker S."/>
            <person name="Barry K."/>
            <person name="Bills G."/>
            <person name="Bluhm B."/>
            <person name="Cannon C."/>
            <person name="Castanera R."/>
            <person name="Culley D."/>
            <person name="Daum C."/>
            <person name="Ezra D."/>
            <person name="Gonzalez J."/>
            <person name="Henrissat B."/>
            <person name="Kuo A."/>
            <person name="Liang C."/>
            <person name="Lipzen A."/>
            <person name="Lutzoni F."/>
            <person name="Magnuson J."/>
            <person name="Mondo S."/>
            <person name="Nolan M."/>
            <person name="Ohm R."/>
            <person name="Pangilinan J."/>
            <person name="Park H.-J."/>
            <person name="Ramirez L."/>
            <person name="Alfaro M."/>
            <person name="Sun H."/>
            <person name="Tritt A."/>
            <person name="Yoshinaga Y."/>
            <person name="Zwiers L.-H."/>
            <person name="Turgeon B."/>
            <person name="Goodwin S."/>
            <person name="Spatafora J."/>
            <person name="Crous P."/>
            <person name="Grigoriev I."/>
        </authorList>
    </citation>
    <scope>NUCLEOTIDE SEQUENCE</scope>
    <source>
        <strain evidence="3">CBS 110217</strain>
    </source>
</reference>
<feature type="region of interest" description="Disordered" evidence="1">
    <location>
        <begin position="119"/>
        <end position="149"/>
    </location>
</feature>
<protein>
    <recommendedName>
        <fullName evidence="2">Aminoglycoside phosphotransferase domain-containing protein</fullName>
    </recommendedName>
</protein>
<keyword evidence="4" id="KW-1185">Reference proteome</keyword>
<evidence type="ECO:0000313" key="3">
    <source>
        <dbReference type="EMBL" id="KAF2032962.1"/>
    </source>
</evidence>
<feature type="domain" description="Aminoglycoside phosphotransferase" evidence="2">
    <location>
        <begin position="199"/>
        <end position="360"/>
    </location>
</feature>
<gene>
    <name evidence="3" type="ORF">EK21DRAFT_86693</name>
</gene>